<keyword evidence="2" id="KW-1185">Reference proteome</keyword>
<comment type="caution">
    <text evidence="1">The sequence shown here is derived from an EMBL/GenBank/DDBJ whole genome shotgun (WGS) entry which is preliminary data.</text>
</comment>
<dbReference type="Proteomes" id="UP000805193">
    <property type="component" value="Unassembled WGS sequence"/>
</dbReference>
<name>A0AC60QCY3_IXOPE</name>
<proteinExistence type="predicted"/>
<reference evidence="1 2" key="1">
    <citation type="journal article" date="2020" name="Cell">
        <title>Large-Scale Comparative Analyses of Tick Genomes Elucidate Their Genetic Diversity and Vector Capacities.</title>
        <authorList>
            <consortium name="Tick Genome and Microbiome Consortium (TIGMIC)"/>
            <person name="Jia N."/>
            <person name="Wang J."/>
            <person name="Shi W."/>
            <person name="Du L."/>
            <person name="Sun Y."/>
            <person name="Zhan W."/>
            <person name="Jiang J.F."/>
            <person name="Wang Q."/>
            <person name="Zhang B."/>
            <person name="Ji P."/>
            <person name="Bell-Sakyi L."/>
            <person name="Cui X.M."/>
            <person name="Yuan T.T."/>
            <person name="Jiang B.G."/>
            <person name="Yang W.F."/>
            <person name="Lam T.T."/>
            <person name="Chang Q.C."/>
            <person name="Ding S.J."/>
            <person name="Wang X.J."/>
            <person name="Zhu J.G."/>
            <person name="Ruan X.D."/>
            <person name="Zhao L."/>
            <person name="Wei J.T."/>
            <person name="Ye R.Z."/>
            <person name="Que T.C."/>
            <person name="Du C.H."/>
            <person name="Zhou Y.H."/>
            <person name="Cheng J.X."/>
            <person name="Dai P.F."/>
            <person name="Guo W.B."/>
            <person name="Han X.H."/>
            <person name="Huang E.J."/>
            <person name="Li L.F."/>
            <person name="Wei W."/>
            <person name="Gao Y.C."/>
            <person name="Liu J.Z."/>
            <person name="Shao H.Z."/>
            <person name="Wang X."/>
            <person name="Wang C.C."/>
            <person name="Yang T.C."/>
            <person name="Huo Q.B."/>
            <person name="Li W."/>
            <person name="Chen H.Y."/>
            <person name="Chen S.E."/>
            <person name="Zhou L.G."/>
            <person name="Ni X.B."/>
            <person name="Tian J.H."/>
            <person name="Sheng Y."/>
            <person name="Liu T."/>
            <person name="Pan Y.S."/>
            <person name="Xia L.Y."/>
            <person name="Li J."/>
            <person name="Zhao F."/>
            <person name="Cao W.C."/>
        </authorList>
    </citation>
    <scope>NUCLEOTIDE SEQUENCE [LARGE SCALE GENOMIC DNA]</scope>
    <source>
        <strain evidence="1">Iper-2018</strain>
    </source>
</reference>
<accession>A0AC60QCY3</accession>
<organism evidence="1 2">
    <name type="scientific">Ixodes persulcatus</name>
    <name type="common">Taiga tick</name>
    <dbReference type="NCBI Taxonomy" id="34615"/>
    <lineage>
        <taxon>Eukaryota</taxon>
        <taxon>Metazoa</taxon>
        <taxon>Ecdysozoa</taxon>
        <taxon>Arthropoda</taxon>
        <taxon>Chelicerata</taxon>
        <taxon>Arachnida</taxon>
        <taxon>Acari</taxon>
        <taxon>Parasitiformes</taxon>
        <taxon>Ixodida</taxon>
        <taxon>Ixodoidea</taxon>
        <taxon>Ixodidae</taxon>
        <taxon>Ixodinae</taxon>
        <taxon>Ixodes</taxon>
    </lineage>
</organism>
<gene>
    <name evidence="1" type="ORF">HPB47_021290</name>
</gene>
<protein>
    <submittedName>
        <fullName evidence="1">Uncharacterized protein</fullName>
    </submittedName>
</protein>
<dbReference type="EMBL" id="JABSTQ010009183">
    <property type="protein sequence ID" value="KAG0431976.1"/>
    <property type="molecule type" value="Genomic_DNA"/>
</dbReference>
<evidence type="ECO:0000313" key="2">
    <source>
        <dbReference type="Proteomes" id="UP000805193"/>
    </source>
</evidence>
<sequence>MRRKPTGRPWAADSRRLVIARGEDGFLPDARAEPSATTDGPWLPARGRPGVRAPSAAGASFPVAAKDRQGRPVRRCPTGPLSFPGQGRPAAPDKGKAGRSDSRPREADGRRGTGPPDSRAARSQGYRNNPHPVDCARWAASGLCN</sequence>
<evidence type="ECO:0000313" key="1">
    <source>
        <dbReference type="EMBL" id="KAG0431976.1"/>
    </source>
</evidence>